<name>X8JK94_9AGAM</name>
<dbReference type="Proteomes" id="UP000030108">
    <property type="component" value="Unassembled WGS sequence"/>
</dbReference>
<keyword evidence="1" id="KW-0175">Coiled coil</keyword>
<gene>
    <name evidence="2" type="ORF">RSOL_439950</name>
</gene>
<feature type="non-terminal residue" evidence="2">
    <location>
        <position position="142"/>
    </location>
</feature>
<dbReference type="OrthoDB" id="10489128at2759"/>
<evidence type="ECO:0000313" key="3">
    <source>
        <dbReference type="Proteomes" id="UP000030108"/>
    </source>
</evidence>
<reference evidence="3" key="1">
    <citation type="journal article" date="2014" name="Genome Announc.">
        <title>Draft genome sequence of the plant-pathogenic soil fungus Rhizoctonia solani anastomosis group 3 strain Rhs1AP.</title>
        <authorList>
            <person name="Cubeta M.A."/>
            <person name="Thomas E."/>
            <person name="Dean R.A."/>
            <person name="Jabaji S."/>
            <person name="Neate S.M."/>
            <person name="Tavantzis S."/>
            <person name="Toda T."/>
            <person name="Vilgalys R."/>
            <person name="Bharathan N."/>
            <person name="Fedorova-Abrams N."/>
            <person name="Pakala S.B."/>
            <person name="Pakala S.M."/>
            <person name="Zafar N."/>
            <person name="Joardar V."/>
            <person name="Losada L."/>
            <person name="Nierman W.C."/>
        </authorList>
    </citation>
    <scope>NUCLEOTIDE SEQUENCE [LARGE SCALE GENOMIC DNA]</scope>
    <source>
        <strain evidence="3">AG-3</strain>
    </source>
</reference>
<comment type="caution">
    <text evidence="2">The sequence shown here is derived from an EMBL/GenBank/DDBJ whole genome shotgun (WGS) entry which is preliminary data.</text>
</comment>
<dbReference type="EMBL" id="JATN01000314">
    <property type="protein sequence ID" value="EUC64355.1"/>
    <property type="molecule type" value="Genomic_DNA"/>
</dbReference>
<protein>
    <submittedName>
        <fullName evidence="2">Uncharacterized protein</fullName>
    </submittedName>
</protein>
<sequence>MIDLAAIRSMRLRPPMGRLSECTHIDPREIELNKLREVAEDMGREVEEAKERLAHAEAGYADFIKAIETTYKGEAEAIAWFSEIRISERQVDRAAELEAKKVAFKDKEHRYLAEKEDIRRMIRVYDQKIQESKNKEAKKTRK</sequence>
<accession>X8JK94</accession>
<evidence type="ECO:0000313" key="2">
    <source>
        <dbReference type="EMBL" id="EUC64355.1"/>
    </source>
</evidence>
<proteinExistence type="predicted"/>
<feature type="coiled-coil region" evidence="1">
    <location>
        <begin position="32"/>
        <end position="59"/>
    </location>
</feature>
<dbReference type="AlphaFoldDB" id="X8JK94"/>
<evidence type="ECO:0000256" key="1">
    <source>
        <dbReference type="SAM" id="Coils"/>
    </source>
</evidence>
<organism evidence="2 3">
    <name type="scientific">Rhizoctonia solani AG-3 Rhs1AP</name>
    <dbReference type="NCBI Taxonomy" id="1086054"/>
    <lineage>
        <taxon>Eukaryota</taxon>
        <taxon>Fungi</taxon>
        <taxon>Dikarya</taxon>
        <taxon>Basidiomycota</taxon>
        <taxon>Agaricomycotina</taxon>
        <taxon>Agaricomycetes</taxon>
        <taxon>Cantharellales</taxon>
        <taxon>Ceratobasidiaceae</taxon>
        <taxon>Rhizoctonia</taxon>
    </lineage>
</organism>